<feature type="compositionally biased region" description="Acidic residues" evidence="1">
    <location>
        <begin position="129"/>
        <end position="143"/>
    </location>
</feature>
<feature type="compositionally biased region" description="Polar residues" evidence="1">
    <location>
        <begin position="688"/>
        <end position="717"/>
    </location>
</feature>
<dbReference type="OrthoDB" id="5358978at2759"/>
<reference evidence="2 3" key="1">
    <citation type="journal article" date="2018" name="Nat. Ecol. Evol.">
        <title>Pezizomycetes genomes reveal the molecular basis of ectomycorrhizal truffle lifestyle.</title>
        <authorList>
            <person name="Murat C."/>
            <person name="Payen T."/>
            <person name="Noel B."/>
            <person name="Kuo A."/>
            <person name="Morin E."/>
            <person name="Chen J."/>
            <person name="Kohler A."/>
            <person name="Krizsan K."/>
            <person name="Balestrini R."/>
            <person name="Da Silva C."/>
            <person name="Montanini B."/>
            <person name="Hainaut M."/>
            <person name="Levati E."/>
            <person name="Barry K.W."/>
            <person name="Belfiori B."/>
            <person name="Cichocki N."/>
            <person name="Clum A."/>
            <person name="Dockter R.B."/>
            <person name="Fauchery L."/>
            <person name="Guy J."/>
            <person name="Iotti M."/>
            <person name="Le Tacon F."/>
            <person name="Lindquist E.A."/>
            <person name="Lipzen A."/>
            <person name="Malagnac F."/>
            <person name="Mello A."/>
            <person name="Molinier V."/>
            <person name="Miyauchi S."/>
            <person name="Poulain J."/>
            <person name="Riccioni C."/>
            <person name="Rubini A."/>
            <person name="Sitrit Y."/>
            <person name="Splivallo R."/>
            <person name="Traeger S."/>
            <person name="Wang M."/>
            <person name="Zifcakova L."/>
            <person name="Wipf D."/>
            <person name="Zambonelli A."/>
            <person name="Paolocci F."/>
            <person name="Nowrousian M."/>
            <person name="Ottonello S."/>
            <person name="Baldrian P."/>
            <person name="Spatafora J.W."/>
            <person name="Henrissat B."/>
            <person name="Nagy L.G."/>
            <person name="Aury J.M."/>
            <person name="Wincker P."/>
            <person name="Grigoriev I.V."/>
            <person name="Bonfante P."/>
            <person name="Martin F.M."/>
        </authorList>
    </citation>
    <scope>NUCLEOTIDE SEQUENCE [LARGE SCALE GENOMIC DNA]</scope>
    <source>
        <strain evidence="2 3">120613-1</strain>
    </source>
</reference>
<feature type="compositionally biased region" description="Basic residues" evidence="1">
    <location>
        <begin position="167"/>
        <end position="180"/>
    </location>
</feature>
<feature type="compositionally biased region" description="Low complexity" evidence="1">
    <location>
        <begin position="584"/>
        <end position="600"/>
    </location>
</feature>
<dbReference type="AlphaFoldDB" id="A0A3N4IUV9"/>
<feature type="compositionally biased region" description="Low complexity" evidence="1">
    <location>
        <begin position="637"/>
        <end position="648"/>
    </location>
</feature>
<name>A0A3N4IUV9_9PEZI</name>
<proteinExistence type="predicted"/>
<feature type="compositionally biased region" description="Polar residues" evidence="1">
    <location>
        <begin position="153"/>
        <end position="165"/>
    </location>
</feature>
<feature type="compositionally biased region" description="Acidic residues" evidence="1">
    <location>
        <begin position="380"/>
        <end position="394"/>
    </location>
</feature>
<keyword evidence="3" id="KW-1185">Reference proteome</keyword>
<gene>
    <name evidence="2" type="ORF">L873DRAFT_1720598</name>
</gene>
<organism evidence="2 3">
    <name type="scientific">Choiromyces venosus 120613-1</name>
    <dbReference type="NCBI Taxonomy" id="1336337"/>
    <lineage>
        <taxon>Eukaryota</taxon>
        <taxon>Fungi</taxon>
        <taxon>Dikarya</taxon>
        <taxon>Ascomycota</taxon>
        <taxon>Pezizomycotina</taxon>
        <taxon>Pezizomycetes</taxon>
        <taxon>Pezizales</taxon>
        <taxon>Tuberaceae</taxon>
        <taxon>Choiromyces</taxon>
    </lineage>
</organism>
<evidence type="ECO:0000256" key="1">
    <source>
        <dbReference type="SAM" id="MobiDB-lite"/>
    </source>
</evidence>
<protein>
    <submittedName>
        <fullName evidence="2">Uncharacterized protein</fullName>
    </submittedName>
</protein>
<feature type="compositionally biased region" description="Low complexity" evidence="1">
    <location>
        <begin position="185"/>
        <end position="204"/>
    </location>
</feature>
<feature type="region of interest" description="Disordered" evidence="1">
    <location>
        <begin position="1"/>
        <end position="50"/>
    </location>
</feature>
<feature type="region of interest" description="Disordered" evidence="1">
    <location>
        <begin position="479"/>
        <end position="755"/>
    </location>
</feature>
<dbReference type="EMBL" id="ML120558">
    <property type="protein sequence ID" value="RPA89749.1"/>
    <property type="molecule type" value="Genomic_DNA"/>
</dbReference>
<feature type="compositionally biased region" description="Basic residues" evidence="1">
    <location>
        <begin position="218"/>
        <end position="227"/>
    </location>
</feature>
<sequence>MSHSPPHSRTPPASVSPPRRLTRRKAPSPPRRTIDYSPSRGPANTLYSYPSTSSLASLYHAHGRISPVRRSPAHSRCSSRDQDGVVLLDEVRTFTAVIPRKISSLSTTPVPTGGPIPPPTPPLASSHDDIDDSESSEGSDEEIVFQRGRRRPITNTDIDGLTTPQSRHVRSSRVLRRVKANIHEVSPSGSGSVSPPTVSAGVSAPPTPPKDAVPSGLHHPKSLKRSPKSAYFADGTEIPGLQEHMEREEQHQNLLDLNEFVWKDEVDHTFAPYIPHTAPPPPVTGDFLEPKEVEEEQVSNIGELEGSLEESVEIHEALYAEFAMAHEIGIALGSPPAVEKRLEFALDPEFDTSGDDRSVKSSKSVNSVKIAEVHQPEPTPESEPEEESESEYESEPERCIPGAFKDEDEVLAEINGLKKKRKGKAKVEEVIITREEETDSKEITKEEEEYEEEEEEENETGQYSGLGATVAKARINGIGGRKVTPWPTPRMVSYRSSMENVEGEATDSPESVGEPAEDVAEKATSEKSAETENAYADENDYTDEEEDEVFYDAEEGGLASPPMSPISRTYSHSRHAELENLPGSPRSPRSPRSSKSPKSPQENTMNLVLVQSASEASASGSTPGSPNSPEHPETPKKLPLPLSGPPALNVIPATPLPLMSPAAELKKQLGNPPLSLLHRKPTGEVPTLKNSQDPTTPTKPSISVPKRSTSFTMSGTRKTARRPSLSSQPKRVRESKLHPWWRPRHDGPNGAEDTGLSRTISAPHISAYTQELHRTESTTSIGKKRVTKPIKGTKFQIEFIGVGTIKEKGGVLKEKLNTGSGAMKRKFSLKKRPANV</sequence>
<feature type="compositionally biased region" description="Pro residues" evidence="1">
    <location>
        <begin position="112"/>
        <end position="122"/>
    </location>
</feature>
<feature type="compositionally biased region" description="Acidic residues" evidence="1">
    <location>
        <begin position="535"/>
        <end position="555"/>
    </location>
</feature>
<feature type="compositionally biased region" description="Polar residues" evidence="1">
    <location>
        <begin position="601"/>
        <end position="628"/>
    </location>
</feature>
<feature type="region of interest" description="Disordered" evidence="1">
    <location>
        <begin position="435"/>
        <end position="466"/>
    </location>
</feature>
<feature type="compositionally biased region" description="Basic and acidic residues" evidence="1">
    <location>
        <begin position="435"/>
        <end position="444"/>
    </location>
</feature>
<evidence type="ECO:0000313" key="3">
    <source>
        <dbReference type="Proteomes" id="UP000276215"/>
    </source>
</evidence>
<evidence type="ECO:0000313" key="2">
    <source>
        <dbReference type="EMBL" id="RPA89749.1"/>
    </source>
</evidence>
<feature type="compositionally biased region" description="Acidic residues" evidence="1">
    <location>
        <begin position="445"/>
        <end position="459"/>
    </location>
</feature>
<feature type="region of interest" description="Disordered" evidence="1">
    <location>
        <begin position="98"/>
        <end position="228"/>
    </location>
</feature>
<accession>A0A3N4IUV9</accession>
<feature type="region of interest" description="Disordered" evidence="1">
    <location>
        <begin position="349"/>
        <end position="405"/>
    </location>
</feature>
<feature type="compositionally biased region" description="Basic and acidic residues" evidence="1">
    <location>
        <begin position="519"/>
        <end position="530"/>
    </location>
</feature>
<feature type="compositionally biased region" description="Basic and acidic residues" evidence="1">
    <location>
        <begin position="731"/>
        <end position="747"/>
    </location>
</feature>
<feature type="compositionally biased region" description="Polar residues" evidence="1">
    <location>
        <begin position="1"/>
        <end position="13"/>
    </location>
</feature>
<dbReference type="Proteomes" id="UP000276215">
    <property type="component" value="Unassembled WGS sequence"/>
</dbReference>